<proteinExistence type="predicted"/>
<evidence type="ECO:0000259" key="3">
    <source>
        <dbReference type="Pfam" id="PF14344"/>
    </source>
</evidence>
<gene>
    <name evidence="4" type="ORF">IMZ08_04530</name>
</gene>
<reference evidence="4 5" key="1">
    <citation type="submission" date="2020-10" db="EMBL/GenBank/DDBJ databases">
        <title>Bacillus sp. HD4P25, an endophyte from a halophyte.</title>
        <authorList>
            <person name="Sun J.-Q."/>
        </authorList>
    </citation>
    <scope>NUCLEOTIDE SEQUENCE [LARGE SCALE GENOMIC DNA]</scope>
    <source>
        <strain evidence="4 5">YIM 93174</strain>
    </source>
</reference>
<keyword evidence="1" id="KW-0472">Membrane</keyword>
<feature type="signal peptide" evidence="2">
    <location>
        <begin position="1"/>
        <end position="23"/>
    </location>
</feature>
<keyword evidence="5" id="KW-1185">Reference proteome</keyword>
<feature type="domain" description="DUF4397" evidence="3">
    <location>
        <begin position="29"/>
        <end position="145"/>
    </location>
</feature>
<dbReference type="InterPro" id="IPR025510">
    <property type="entry name" value="DUF4397"/>
</dbReference>
<sequence>MKKLILVSIFTLVFSLFGGAVMADNHEQAKVRIIHASPDAPAVDITVNGDTVVENAGFKAVTDYLMVPAGDHEVSIFAAGTVADGNPVLTATLTVEAGKAYTALAVNKLESLEVAVLNDDMTTTTDKTKVRVGHFSPDAPNVDVAVTGGDVLFSDAPFKAVTEYAEIDPATLDLEVRVAGTEDVVLSLPGTELKANTIYTVLAVGLAAGEPALDVIVLADPATSAMPTEMPKTGNGGLTGLITTILPIVLLAAGLSYFLFRRKSMFQS</sequence>
<keyword evidence="2" id="KW-0732">Signal</keyword>
<protein>
    <submittedName>
        <fullName evidence="4">DUF4397 domain-containing protein</fullName>
    </submittedName>
</protein>
<feature type="transmembrane region" description="Helical" evidence="1">
    <location>
        <begin position="238"/>
        <end position="260"/>
    </location>
</feature>
<organism evidence="4 5">
    <name type="scientific">Litchfieldia luteola</name>
    <dbReference type="NCBI Taxonomy" id="682179"/>
    <lineage>
        <taxon>Bacteria</taxon>
        <taxon>Bacillati</taxon>
        <taxon>Bacillota</taxon>
        <taxon>Bacilli</taxon>
        <taxon>Bacillales</taxon>
        <taxon>Bacillaceae</taxon>
        <taxon>Litchfieldia</taxon>
    </lineage>
</organism>
<accession>A0ABR9QFQ1</accession>
<dbReference type="RefSeq" id="WP_193534812.1">
    <property type="nucleotide sequence ID" value="NZ_JADCLJ010000008.1"/>
</dbReference>
<keyword evidence="1" id="KW-1133">Transmembrane helix</keyword>
<evidence type="ECO:0000313" key="5">
    <source>
        <dbReference type="Proteomes" id="UP001516662"/>
    </source>
</evidence>
<dbReference type="Proteomes" id="UP001516662">
    <property type="component" value="Unassembled WGS sequence"/>
</dbReference>
<keyword evidence="1" id="KW-0812">Transmembrane</keyword>
<feature type="chain" id="PRO_5046697996" evidence="2">
    <location>
        <begin position="24"/>
        <end position="268"/>
    </location>
</feature>
<comment type="caution">
    <text evidence="4">The sequence shown here is derived from an EMBL/GenBank/DDBJ whole genome shotgun (WGS) entry which is preliminary data.</text>
</comment>
<name>A0ABR9QFQ1_9BACI</name>
<evidence type="ECO:0000313" key="4">
    <source>
        <dbReference type="EMBL" id="MBE4907326.1"/>
    </source>
</evidence>
<evidence type="ECO:0000256" key="1">
    <source>
        <dbReference type="SAM" id="Phobius"/>
    </source>
</evidence>
<evidence type="ECO:0000256" key="2">
    <source>
        <dbReference type="SAM" id="SignalP"/>
    </source>
</evidence>
<dbReference type="EMBL" id="JADCLJ010000008">
    <property type="protein sequence ID" value="MBE4907326.1"/>
    <property type="molecule type" value="Genomic_DNA"/>
</dbReference>
<dbReference type="Pfam" id="PF14344">
    <property type="entry name" value="DUF4397"/>
    <property type="match status" value="1"/>
</dbReference>